<evidence type="ECO:0000256" key="4">
    <source>
        <dbReference type="PIRSR" id="PIRSR611284-1"/>
    </source>
</evidence>
<accession>A8F650</accession>
<dbReference type="UniPathway" id="UPA00094"/>
<feature type="active site" description="Proton acceptor" evidence="4">
    <location>
        <position position="183"/>
    </location>
</feature>
<keyword evidence="6" id="KW-0443">Lipid metabolism</keyword>
<keyword evidence="3 6" id="KW-0560">Oxidoreductase</keyword>
<evidence type="ECO:0000313" key="8">
    <source>
        <dbReference type="EMBL" id="ABV33634.1"/>
    </source>
</evidence>
<dbReference type="GO" id="GO:0048038">
    <property type="term" value="F:quinone binding"/>
    <property type="evidence" value="ECO:0007669"/>
    <property type="project" value="TreeGrafter"/>
</dbReference>
<dbReference type="NCBIfam" id="NF005559">
    <property type="entry name" value="PRK07231.1"/>
    <property type="match status" value="1"/>
</dbReference>
<comment type="pathway">
    <text evidence="6">Lipid metabolism; fatty acid biosynthesis.</text>
</comment>
<dbReference type="AlphaFoldDB" id="A8F650"/>
<dbReference type="SUPFAM" id="SSF51735">
    <property type="entry name" value="NAD(P)-binding Rossmann-fold domains"/>
    <property type="match status" value="1"/>
</dbReference>
<evidence type="ECO:0000313" key="9">
    <source>
        <dbReference type="Proteomes" id="UP000002016"/>
    </source>
</evidence>
<dbReference type="GO" id="GO:0004316">
    <property type="term" value="F:3-oxoacyl-[acyl-carrier-protein] reductase (NADPH) activity"/>
    <property type="evidence" value="ECO:0007669"/>
    <property type="project" value="UniProtKB-UniRule"/>
</dbReference>
<keyword evidence="9" id="KW-1185">Reference proteome</keyword>
<dbReference type="InterPro" id="IPR002347">
    <property type="entry name" value="SDR_fam"/>
</dbReference>
<feature type="binding site" evidence="5">
    <location>
        <begin position="183"/>
        <end position="187"/>
    </location>
    <ligand>
        <name>NADP(+)</name>
        <dbReference type="ChEBI" id="CHEBI:58349"/>
    </ligand>
</feature>
<gene>
    <name evidence="8" type="ordered locus">Tlet_1069</name>
</gene>
<dbReference type="InterPro" id="IPR036291">
    <property type="entry name" value="NAD(P)-bd_dom_sf"/>
</dbReference>
<reference evidence="8 9" key="1">
    <citation type="submission" date="2007-08" db="EMBL/GenBank/DDBJ databases">
        <title>Complete sequence of Thermotoga lettingae TMO.</title>
        <authorList>
            <consortium name="US DOE Joint Genome Institute"/>
            <person name="Copeland A."/>
            <person name="Lucas S."/>
            <person name="Lapidus A."/>
            <person name="Barry K."/>
            <person name="Glavina del Rio T."/>
            <person name="Dalin E."/>
            <person name="Tice H."/>
            <person name="Pitluck S."/>
            <person name="Foster B."/>
            <person name="Bruce D."/>
            <person name="Schmutz J."/>
            <person name="Larimer F."/>
            <person name="Land M."/>
            <person name="Hauser L."/>
            <person name="Kyrpides N."/>
            <person name="Mikhailova N."/>
            <person name="Nelson K."/>
            <person name="Gogarten J.P."/>
            <person name="Noll K."/>
            <person name="Richardson P."/>
        </authorList>
    </citation>
    <scope>NUCLEOTIDE SEQUENCE [LARGE SCALE GENOMIC DNA]</scope>
    <source>
        <strain evidence="9">ATCC BAA-301 / DSM 14385 / NBRC 107922 / TMO</strain>
    </source>
</reference>
<feature type="binding site" evidence="5">
    <location>
        <position position="118"/>
    </location>
    <ligand>
        <name>NADP(+)</name>
        <dbReference type="ChEBI" id="CHEBI:58349"/>
    </ligand>
</feature>
<evidence type="ECO:0000256" key="5">
    <source>
        <dbReference type="PIRSR" id="PIRSR611284-2"/>
    </source>
</evidence>
<dbReference type="PROSITE" id="PS00061">
    <property type="entry name" value="ADH_SHORT"/>
    <property type="match status" value="1"/>
</dbReference>
<keyword evidence="2 5" id="KW-0521">NADP</keyword>
<dbReference type="EMBL" id="CP000812">
    <property type="protein sequence ID" value="ABV33634.1"/>
    <property type="molecule type" value="Genomic_DNA"/>
</dbReference>
<name>A8F650_PSELT</name>
<dbReference type="InterPro" id="IPR011284">
    <property type="entry name" value="3oxo_ACP_reduc"/>
</dbReference>
<dbReference type="STRING" id="416591.Tlet_1069"/>
<dbReference type="NCBIfam" id="TIGR01830">
    <property type="entry name" value="3oxo_ACP_reduc"/>
    <property type="match status" value="1"/>
</dbReference>
<evidence type="ECO:0000256" key="1">
    <source>
        <dbReference type="ARBA" id="ARBA00006484"/>
    </source>
</evidence>
<keyword evidence="6" id="KW-0275">Fatty acid biosynthesis</keyword>
<comment type="catalytic activity">
    <reaction evidence="6">
        <text>a (3R)-hydroxyacyl-[ACP] + NADP(+) = a 3-oxoacyl-[ACP] + NADPH + H(+)</text>
        <dbReference type="Rhea" id="RHEA:17397"/>
        <dbReference type="Rhea" id="RHEA-COMP:9916"/>
        <dbReference type="Rhea" id="RHEA-COMP:9945"/>
        <dbReference type="ChEBI" id="CHEBI:15378"/>
        <dbReference type="ChEBI" id="CHEBI:57783"/>
        <dbReference type="ChEBI" id="CHEBI:58349"/>
        <dbReference type="ChEBI" id="CHEBI:78776"/>
        <dbReference type="ChEBI" id="CHEBI:78827"/>
        <dbReference type="EC" id="1.1.1.100"/>
    </reaction>
</comment>
<evidence type="ECO:0000259" key="7">
    <source>
        <dbReference type="SMART" id="SM00822"/>
    </source>
</evidence>
<dbReference type="SMART" id="SM00822">
    <property type="entry name" value="PKS_KR"/>
    <property type="match status" value="1"/>
</dbReference>
<dbReference type="PRINTS" id="PR00080">
    <property type="entry name" value="SDRFAMILY"/>
</dbReference>
<dbReference type="NCBIfam" id="NF009466">
    <property type="entry name" value="PRK12826.1-2"/>
    <property type="match status" value="1"/>
</dbReference>
<dbReference type="eggNOG" id="COG1028">
    <property type="taxonomic scope" value="Bacteria"/>
</dbReference>
<organism evidence="8 9">
    <name type="scientific">Pseudothermotoga lettingae (strain ATCC BAA-301 / DSM 14385 / NBRC 107922 / TMO)</name>
    <name type="common">Thermotoga lettingae</name>
    <dbReference type="NCBI Taxonomy" id="416591"/>
    <lineage>
        <taxon>Bacteria</taxon>
        <taxon>Thermotogati</taxon>
        <taxon>Thermotogota</taxon>
        <taxon>Thermotogae</taxon>
        <taxon>Thermotogales</taxon>
        <taxon>Thermotogaceae</taxon>
        <taxon>Pseudothermotoga</taxon>
    </lineage>
</organism>
<dbReference type="HOGENOM" id="CLU_010194_1_0_0"/>
<evidence type="ECO:0000256" key="6">
    <source>
        <dbReference type="RuleBase" id="RU366074"/>
    </source>
</evidence>
<feature type="domain" description="Ketoreductase" evidence="7">
    <location>
        <begin position="35"/>
        <end position="221"/>
    </location>
</feature>
<dbReference type="GO" id="GO:0051287">
    <property type="term" value="F:NAD binding"/>
    <property type="evidence" value="ECO:0007669"/>
    <property type="project" value="UniProtKB-UniRule"/>
</dbReference>
<feature type="binding site" evidence="5">
    <location>
        <position position="218"/>
    </location>
    <ligand>
        <name>NADP(+)</name>
        <dbReference type="ChEBI" id="CHEBI:58349"/>
    </ligand>
</feature>
<sequence length="277" mass="29823">MVLMMMDSKKGRILSGLESVSEIQKGEDFMRLEGKVCIITGAASGIGRAASLIFAKEGAIVCACDLTKEQLDKLVEDAVNLPGKIDPYILNVTKREEVFKVVEQIVAKYGRIDVLVNNAGITRDALLVKMTEEEWDAVINVNLKGVFNMTQAVAPHMMKAQKGSIINTSSVVGIYGNVGQTNYAATKGGVIAMTKTWAKELARKGAQIRVNAVAPGFIKTPMTDKVPEKIIEAVTIRTALARMGEPEEVANVYLFLASDESSFVTGQVIGVDGGLQL</sequence>
<comment type="function">
    <text evidence="6">Catalyzes the NADPH-dependent reduction of beta-ketoacyl-ACP substrates to beta-hydroxyacyl-ACP products, the first reductive step in the elongation cycle of fatty acid biosynthesis.</text>
</comment>
<dbReference type="PANTHER" id="PTHR42760:SF83">
    <property type="entry name" value="(3R)-3-HYDROXYACYL-COA DEHYDROGENASE"/>
    <property type="match status" value="1"/>
</dbReference>
<reference evidence="8 9" key="2">
    <citation type="journal article" date="2009" name="Proc. Natl. Acad. Sci. U.S.A.">
        <title>On the chimeric nature, thermophilic origin, and phylogenetic placement of the Thermotogales.</title>
        <authorList>
            <person name="Zhaxybayeva O."/>
            <person name="Swithers K.S."/>
            <person name="Lapierre P."/>
            <person name="Fournier G.P."/>
            <person name="Bickhart D.M."/>
            <person name="DeBoy R.T."/>
            <person name="Nelson K.E."/>
            <person name="Nesbo C.L."/>
            <person name="Doolittle W.F."/>
            <person name="Gogarten J.P."/>
            <person name="Noll K.M."/>
        </authorList>
    </citation>
    <scope>NUCLEOTIDE SEQUENCE [LARGE SCALE GENOMIC DNA]</scope>
    <source>
        <strain evidence="9">ATCC BAA-301 / DSM 14385 / NBRC 107922 / TMO</strain>
    </source>
</reference>
<dbReference type="InterPro" id="IPR057326">
    <property type="entry name" value="KR_dom"/>
</dbReference>
<dbReference type="EC" id="1.1.1.100" evidence="6"/>
<dbReference type="Gene3D" id="3.40.50.720">
    <property type="entry name" value="NAD(P)-binding Rossmann-like Domain"/>
    <property type="match status" value="1"/>
</dbReference>
<keyword evidence="6" id="KW-0276">Fatty acid metabolism</keyword>
<keyword evidence="6" id="KW-0444">Lipid biosynthesis</keyword>
<dbReference type="PRINTS" id="PR00081">
    <property type="entry name" value="GDHRDH"/>
</dbReference>
<comment type="subunit">
    <text evidence="6">Homotetramer.</text>
</comment>
<comment type="similarity">
    <text evidence="1 6">Belongs to the short-chain dehydrogenases/reductases (SDR) family.</text>
</comment>
<dbReference type="GO" id="GO:0006633">
    <property type="term" value="P:fatty acid biosynthetic process"/>
    <property type="evidence" value="ECO:0007669"/>
    <property type="project" value="UniProtKB-UniPathway"/>
</dbReference>
<proteinExistence type="inferred from homology"/>
<dbReference type="FunFam" id="3.40.50.720:FF:000115">
    <property type="entry name" value="3-oxoacyl-[acyl-carrier-protein] reductase FabG"/>
    <property type="match status" value="1"/>
</dbReference>
<dbReference type="KEGG" id="tle:Tlet_1069"/>
<protein>
    <recommendedName>
        <fullName evidence="6">3-oxoacyl-[acyl-carrier-protein] reductase</fullName>
        <ecNumber evidence="6">1.1.1.100</ecNumber>
    </recommendedName>
</protein>
<dbReference type="PANTHER" id="PTHR42760">
    <property type="entry name" value="SHORT-CHAIN DEHYDROGENASES/REDUCTASES FAMILY MEMBER"/>
    <property type="match status" value="1"/>
</dbReference>
<dbReference type="CDD" id="cd05333">
    <property type="entry name" value="BKR_SDR_c"/>
    <property type="match status" value="1"/>
</dbReference>
<evidence type="ECO:0000256" key="2">
    <source>
        <dbReference type="ARBA" id="ARBA00022857"/>
    </source>
</evidence>
<dbReference type="InterPro" id="IPR020904">
    <property type="entry name" value="Sc_DH/Rdtase_CS"/>
</dbReference>
<feature type="binding site" evidence="5">
    <location>
        <begin position="91"/>
        <end position="92"/>
    </location>
    <ligand>
        <name>NADP(+)</name>
        <dbReference type="ChEBI" id="CHEBI:58349"/>
    </ligand>
</feature>
<evidence type="ECO:0000256" key="3">
    <source>
        <dbReference type="ARBA" id="ARBA00023002"/>
    </source>
</evidence>
<dbReference type="Pfam" id="PF13561">
    <property type="entry name" value="adh_short_C2"/>
    <property type="match status" value="1"/>
</dbReference>
<dbReference type="Proteomes" id="UP000002016">
    <property type="component" value="Chromosome"/>
</dbReference>